<dbReference type="KEGG" id="rgi:RGI145_09675"/>
<gene>
    <name evidence="1" type="ORF">RGI145_09675</name>
</gene>
<sequence>MGSEVLRVQELDCACSKMPGILVYIISKQRTAIQDLGKRGHTLPGRSLGRDVVQVIATCGDDVDNSARV</sequence>
<dbReference type="Proteomes" id="UP000185494">
    <property type="component" value="Chromosome 1"/>
</dbReference>
<accession>A0A1L7AF10</accession>
<dbReference type="AlphaFoldDB" id="A0A1L7AF10"/>
<name>A0A1L7AF10_9PROT</name>
<evidence type="ECO:0000313" key="2">
    <source>
        <dbReference type="Proteomes" id="UP000185494"/>
    </source>
</evidence>
<protein>
    <submittedName>
        <fullName evidence="1">Uncharacterized protein</fullName>
    </submittedName>
</protein>
<evidence type="ECO:0000313" key="1">
    <source>
        <dbReference type="EMBL" id="APT57333.1"/>
    </source>
</evidence>
<proteinExistence type="predicted"/>
<dbReference type="EMBL" id="CP015583">
    <property type="protein sequence ID" value="APT57333.1"/>
    <property type="molecule type" value="Genomic_DNA"/>
</dbReference>
<reference evidence="1 2" key="1">
    <citation type="submission" date="2016-05" db="EMBL/GenBank/DDBJ databases">
        <title>Complete Genome and Methylome Analysis of Psychrotrophic Bacterial Isolates from Antarctic Lake Untersee.</title>
        <authorList>
            <person name="Fomenkov A."/>
            <person name="Akimov V.N."/>
            <person name="Vasilyeva L.V."/>
            <person name="Andersen D."/>
            <person name="Vincze T."/>
            <person name="Roberts R.J."/>
        </authorList>
    </citation>
    <scope>NUCLEOTIDE SEQUENCE [LARGE SCALE GENOMIC DNA]</scope>
    <source>
        <strain evidence="1 2">U14-5</strain>
    </source>
</reference>
<organism evidence="1 2">
    <name type="scientific">Roseomonas gilardii</name>
    <dbReference type="NCBI Taxonomy" id="257708"/>
    <lineage>
        <taxon>Bacteria</taxon>
        <taxon>Pseudomonadati</taxon>
        <taxon>Pseudomonadota</taxon>
        <taxon>Alphaproteobacteria</taxon>
        <taxon>Acetobacterales</taxon>
        <taxon>Roseomonadaceae</taxon>
        <taxon>Roseomonas</taxon>
    </lineage>
</organism>